<comment type="subunit">
    <text evidence="3 13">Monomer.</text>
</comment>
<dbReference type="PANTHER" id="PTHR30307">
    <property type="entry name" value="S-ADENOSYLMETHIONINE:TRNA RIBOSYLTRANSFERASE-ISOMERASE"/>
    <property type="match status" value="1"/>
</dbReference>
<dbReference type="GO" id="GO:0051075">
    <property type="term" value="F:S-adenosylmethionine:tRNA ribosyltransferase-isomerase activity"/>
    <property type="evidence" value="ECO:0007669"/>
    <property type="project" value="UniProtKB-EC"/>
</dbReference>
<evidence type="ECO:0000313" key="14">
    <source>
        <dbReference type="EMBL" id="PWJ96517.1"/>
    </source>
</evidence>
<dbReference type="SUPFAM" id="SSF111337">
    <property type="entry name" value="QueA-like"/>
    <property type="match status" value="1"/>
</dbReference>
<comment type="similarity">
    <text evidence="9 13">Belongs to the QueA family.</text>
</comment>
<evidence type="ECO:0000256" key="8">
    <source>
        <dbReference type="ARBA" id="ARBA00052751"/>
    </source>
</evidence>
<proteinExistence type="inferred from homology"/>
<organism evidence="14 15">
    <name type="scientific">Oceanotoga teriensis</name>
    <dbReference type="NCBI Taxonomy" id="515440"/>
    <lineage>
        <taxon>Bacteria</taxon>
        <taxon>Thermotogati</taxon>
        <taxon>Thermotogota</taxon>
        <taxon>Thermotogae</taxon>
        <taxon>Petrotogales</taxon>
        <taxon>Petrotogaceae</taxon>
        <taxon>Oceanotoga</taxon>
    </lineage>
</organism>
<keyword evidence="15" id="KW-1185">Reference proteome</keyword>
<keyword evidence="7 13" id="KW-0671">Queuosine biosynthesis</keyword>
<comment type="subcellular location">
    <subcellularLocation>
        <location evidence="1 13">Cytoplasm</location>
    </subcellularLocation>
</comment>
<dbReference type="NCBIfam" id="TIGR00113">
    <property type="entry name" value="queA"/>
    <property type="match status" value="1"/>
</dbReference>
<sequence length="336" mass="38722">MYRIEEYDYYLPQEQIAQDPVEPRDSSKLMILDREKKTIEHKIFREIIDYLNPKDLLIVNNTKVIPARIYGKKSTGAKIEILLLEKIGEGNKWKSLVKPGGKIKLGNELIFSNKLKAKVIKHYDDGARLLEFYGENIWDEINKIGETPLPPYIHKKLEDNNRYQTNYAKIEGAVAAPTAGLHFTKELLDKISKKGIDLEEVTLHVGLGTFRPVNEEDIRNHQIHEEYYSISEDVKNKIEETKKNGGRIIAVGTTVVRTLESYALNKKLSGKTNIYIYPPYNFKIVDGLITNFHLPKSSLLMLVSAFNGHQFTMKSYKEAVEKNYRFFSFGDAMFIK</sequence>
<keyword evidence="6 13" id="KW-0949">S-adenosyl-L-methionine</keyword>
<evidence type="ECO:0000256" key="11">
    <source>
        <dbReference type="ARBA" id="ARBA00069325"/>
    </source>
</evidence>
<comment type="catalytic activity">
    <reaction evidence="8 13">
        <text>7-aminomethyl-7-carbaguanosine(34) in tRNA + S-adenosyl-L-methionine = epoxyqueuosine(34) in tRNA + adenine + L-methionine + 2 H(+)</text>
        <dbReference type="Rhea" id="RHEA:32155"/>
        <dbReference type="Rhea" id="RHEA-COMP:10342"/>
        <dbReference type="Rhea" id="RHEA-COMP:18582"/>
        <dbReference type="ChEBI" id="CHEBI:15378"/>
        <dbReference type="ChEBI" id="CHEBI:16708"/>
        <dbReference type="ChEBI" id="CHEBI:57844"/>
        <dbReference type="ChEBI" id="CHEBI:59789"/>
        <dbReference type="ChEBI" id="CHEBI:82833"/>
        <dbReference type="ChEBI" id="CHEBI:194443"/>
        <dbReference type="EC" id="2.4.99.17"/>
    </reaction>
</comment>
<keyword evidence="4 13" id="KW-0963">Cytoplasm</keyword>
<dbReference type="Gene3D" id="2.40.10.240">
    <property type="entry name" value="QueA-like"/>
    <property type="match status" value="1"/>
</dbReference>
<comment type="pathway">
    <text evidence="2 13">tRNA modification; tRNA-queuosine biosynthesis.</text>
</comment>
<dbReference type="InterPro" id="IPR042119">
    <property type="entry name" value="QueA_dom2"/>
</dbReference>
<evidence type="ECO:0000256" key="9">
    <source>
        <dbReference type="ARBA" id="ARBA00061210"/>
    </source>
</evidence>
<evidence type="ECO:0000313" key="15">
    <source>
        <dbReference type="Proteomes" id="UP000245921"/>
    </source>
</evidence>
<dbReference type="FunFam" id="2.40.10.240:FF:000002">
    <property type="entry name" value="S-adenosylmethionine:tRNA ribosyltransferase-isomerase"/>
    <property type="match status" value="1"/>
</dbReference>
<evidence type="ECO:0000256" key="1">
    <source>
        <dbReference type="ARBA" id="ARBA00004496"/>
    </source>
</evidence>
<dbReference type="InterPro" id="IPR003699">
    <property type="entry name" value="QueA"/>
</dbReference>
<dbReference type="AlphaFoldDB" id="A0AA45C969"/>
<accession>A0AA45C969</accession>
<dbReference type="Pfam" id="PF02547">
    <property type="entry name" value="Queuosine_synth"/>
    <property type="match status" value="1"/>
</dbReference>
<comment type="caution">
    <text evidence="14">The sequence shown here is derived from an EMBL/GenBank/DDBJ whole genome shotgun (WGS) entry which is preliminary data.</text>
</comment>
<dbReference type="EC" id="2.4.99.17" evidence="10 13"/>
<name>A0AA45C969_9BACT</name>
<dbReference type="GO" id="GO:0005737">
    <property type="term" value="C:cytoplasm"/>
    <property type="evidence" value="ECO:0007669"/>
    <property type="project" value="UniProtKB-SubCell"/>
</dbReference>
<dbReference type="Proteomes" id="UP000245921">
    <property type="component" value="Unassembled WGS sequence"/>
</dbReference>
<dbReference type="InterPro" id="IPR036100">
    <property type="entry name" value="QueA_sf"/>
</dbReference>
<dbReference type="NCBIfam" id="NF001140">
    <property type="entry name" value="PRK00147.1"/>
    <property type="match status" value="1"/>
</dbReference>
<evidence type="ECO:0000256" key="3">
    <source>
        <dbReference type="ARBA" id="ARBA00011245"/>
    </source>
</evidence>
<evidence type="ECO:0000256" key="5">
    <source>
        <dbReference type="ARBA" id="ARBA00022679"/>
    </source>
</evidence>
<evidence type="ECO:0000256" key="4">
    <source>
        <dbReference type="ARBA" id="ARBA00022490"/>
    </source>
</evidence>
<reference evidence="14 15" key="1">
    <citation type="submission" date="2018-05" db="EMBL/GenBank/DDBJ databases">
        <title>Genomic Encyclopedia of Type Strains, Phase IV (KMG-IV): sequencing the most valuable type-strain genomes for metagenomic binning, comparative biology and taxonomic classification.</title>
        <authorList>
            <person name="Goeker M."/>
        </authorList>
    </citation>
    <scope>NUCLEOTIDE SEQUENCE [LARGE SCALE GENOMIC DNA]</scope>
    <source>
        <strain evidence="14 15">DSM 24906</strain>
    </source>
</reference>
<evidence type="ECO:0000256" key="13">
    <source>
        <dbReference type="HAMAP-Rule" id="MF_00113"/>
    </source>
</evidence>
<comment type="function">
    <text evidence="13">Transfers and isomerizes the ribose moiety from AdoMet to the 7-aminomethyl group of 7-deazaguanine (preQ1-tRNA) to give epoxyqueuosine (oQ-tRNA).</text>
</comment>
<gene>
    <name evidence="13" type="primary">queA</name>
    <name evidence="14" type="ORF">C7380_10189</name>
</gene>
<keyword evidence="5 13" id="KW-0808">Transferase</keyword>
<dbReference type="HAMAP" id="MF_00113">
    <property type="entry name" value="QueA"/>
    <property type="match status" value="1"/>
</dbReference>
<evidence type="ECO:0000256" key="6">
    <source>
        <dbReference type="ARBA" id="ARBA00022691"/>
    </source>
</evidence>
<evidence type="ECO:0000256" key="10">
    <source>
        <dbReference type="ARBA" id="ARBA00066503"/>
    </source>
</evidence>
<evidence type="ECO:0000256" key="7">
    <source>
        <dbReference type="ARBA" id="ARBA00022785"/>
    </source>
</evidence>
<dbReference type="GO" id="GO:0008616">
    <property type="term" value="P:tRNA queuosine(34) biosynthetic process"/>
    <property type="evidence" value="ECO:0007669"/>
    <property type="project" value="UniProtKB-UniRule"/>
</dbReference>
<protein>
    <recommendedName>
        <fullName evidence="11 13">S-adenosylmethionine:tRNA ribosyltransferase-isomerase</fullName>
        <ecNumber evidence="10 13">2.4.99.17</ecNumber>
    </recommendedName>
    <alternativeName>
        <fullName evidence="12 13">Queuosine biosynthesis protein QueA</fullName>
    </alternativeName>
</protein>
<evidence type="ECO:0000256" key="12">
    <source>
        <dbReference type="ARBA" id="ARBA00076160"/>
    </source>
</evidence>
<evidence type="ECO:0000256" key="2">
    <source>
        <dbReference type="ARBA" id="ARBA00004691"/>
    </source>
</evidence>
<dbReference type="EMBL" id="QGGI01000001">
    <property type="protein sequence ID" value="PWJ96517.1"/>
    <property type="molecule type" value="Genomic_DNA"/>
</dbReference>
<dbReference type="Gene3D" id="3.40.1780.10">
    <property type="entry name" value="QueA-like"/>
    <property type="match status" value="1"/>
</dbReference>
<dbReference type="RefSeq" id="WP_109603510.1">
    <property type="nucleotide sequence ID" value="NZ_JAMHJO010000010.1"/>
</dbReference>
<dbReference type="PANTHER" id="PTHR30307:SF0">
    <property type="entry name" value="S-ADENOSYLMETHIONINE:TRNA RIBOSYLTRANSFERASE-ISOMERASE"/>
    <property type="match status" value="1"/>
</dbReference>
<dbReference type="InterPro" id="IPR042118">
    <property type="entry name" value="QueA_dom1"/>
</dbReference>
<dbReference type="FunFam" id="3.40.1780.10:FF:000001">
    <property type="entry name" value="S-adenosylmethionine:tRNA ribosyltransferase-isomerase"/>
    <property type="match status" value="1"/>
</dbReference>